<sequence length="462" mass="51393">MSVRRKLFLAMAFLILAMGVFFTLVTQFVIKASLEHMDLADRRKEIEQLSNRFIDYYQKNDDSWEGVQQLRIGSEAENLHRDVQFLLLSPDQKLLYESEDTDYTIVKRLGIPDEVKIDGETIATLYYLDSEVANISKLQIGISSSVTFLLLTSAIVFVAVSLLVAYWLSKRLTAPLQEIVPVIDRLGQGELGVQAPVRTKDEYGTIANGFNHMSKQLQRAEEVRRNLVADVAHELRTPLTIIRGKLDLLQQSGRSVNPESLLPLQDELIRLTRLVDDLHQLSLAEANRLPLERKPTDLLILLRRILDRIASDAEEAGVKIALVSRVDAAVVFVDPNRMTQVFLNLLVNALRYTPAGGSVTVTVEEEPEENQGNDFLRVVIADTGIGIAPDQLPFLFDRFYRTDEARTRNSGGTGLGLAIAKELVVAHNGTIEVESQPGQGTTFIIRLPDGKKASSSGTSSSV</sequence>
<evidence type="ECO:0000256" key="3">
    <source>
        <dbReference type="ARBA" id="ARBA00012438"/>
    </source>
</evidence>
<feature type="domain" description="Histidine kinase" evidence="13">
    <location>
        <begin position="230"/>
        <end position="451"/>
    </location>
</feature>
<evidence type="ECO:0000256" key="5">
    <source>
        <dbReference type="ARBA" id="ARBA00022553"/>
    </source>
</evidence>
<evidence type="ECO:0000256" key="1">
    <source>
        <dbReference type="ARBA" id="ARBA00000085"/>
    </source>
</evidence>
<dbReference type="EC" id="2.7.13.3" evidence="3"/>
<dbReference type="CDD" id="cd06225">
    <property type="entry name" value="HAMP"/>
    <property type="match status" value="1"/>
</dbReference>
<dbReference type="PANTHER" id="PTHR43547:SF2">
    <property type="entry name" value="HYBRID SIGNAL TRANSDUCTION HISTIDINE KINASE C"/>
    <property type="match status" value="1"/>
</dbReference>
<keyword evidence="8 15" id="KW-0418">Kinase</keyword>
<evidence type="ECO:0000256" key="7">
    <source>
        <dbReference type="ARBA" id="ARBA00022741"/>
    </source>
</evidence>
<feature type="domain" description="HAMP" evidence="14">
    <location>
        <begin position="170"/>
        <end position="222"/>
    </location>
</feature>
<dbReference type="PROSITE" id="PS50109">
    <property type="entry name" value="HIS_KIN"/>
    <property type="match status" value="1"/>
</dbReference>
<keyword evidence="12" id="KW-0812">Transmembrane</keyword>
<dbReference type="Gene3D" id="6.10.340.10">
    <property type="match status" value="1"/>
</dbReference>
<keyword evidence="9" id="KW-0067">ATP-binding</keyword>
<reference evidence="15 16" key="1">
    <citation type="submission" date="2018-04" db="EMBL/GenBank/DDBJ databases">
        <title>Genomic Encyclopedia of Archaeal and Bacterial Type Strains, Phase II (KMG-II): from individual species to whole genera.</title>
        <authorList>
            <person name="Goeker M."/>
        </authorList>
    </citation>
    <scope>NUCLEOTIDE SEQUENCE [LARGE SCALE GENOMIC DNA]</scope>
    <source>
        <strain evidence="15 16">DSM 45169</strain>
    </source>
</reference>
<dbReference type="FunFam" id="3.30.565.10:FF:000006">
    <property type="entry name" value="Sensor histidine kinase WalK"/>
    <property type="match status" value="1"/>
</dbReference>
<keyword evidence="11 12" id="KW-0472">Membrane</keyword>
<dbReference type="SUPFAM" id="SSF158472">
    <property type="entry name" value="HAMP domain-like"/>
    <property type="match status" value="1"/>
</dbReference>
<keyword evidence="16" id="KW-1185">Reference proteome</keyword>
<comment type="catalytic activity">
    <reaction evidence="1">
        <text>ATP + protein L-histidine = ADP + protein N-phospho-L-histidine.</text>
        <dbReference type="EC" id="2.7.13.3"/>
    </reaction>
</comment>
<comment type="subcellular location">
    <subcellularLocation>
        <location evidence="2">Cell membrane</location>
        <topology evidence="2">Multi-pass membrane protein</topology>
    </subcellularLocation>
</comment>
<evidence type="ECO:0000256" key="10">
    <source>
        <dbReference type="ARBA" id="ARBA00023012"/>
    </source>
</evidence>
<dbReference type="SMART" id="SM00387">
    <property type="entry name" value="HATPase_c"/>
    <property type="match status" value="1"/>
</dbReference>
<comment type="caution">
    <text evidence="15">The sequence shown here is derived from an EMBL/GenBank/DDBJ whole genome shotgun (WGS) entry which is preliminary data.</text>
</comment>
<dbReference type="RefSeq" id="WP_107724570.1">
    <property type="nucleotide sequence ID" value="NZ_PZZP01000001.1"/>
</dbReference>
<evidence type="ECO:0000256" key="12">
    <source>
        <dbReference type="SAM" id="Phobius"/>
    </source>
</evidence>
<evidence type="ECO:0000256" key="6">
    <source>
        <dbReference type="ARBA" id="ARBA00022679"/>
    </source>
</evidence>
<dbReference type="SUPFAM" id="SSF55874">
    <property type="entry name" value="ATPase domain of HSP90 chaperone/DNA topoisomerase II/histidine kinase"/>
    <property type="match status" value="1"/>
</dbReference>
<keyword evidence="10" id="KW-0902">Two-component regulatory system</keyword>
<dbReference type="InterPro" id="IPR036890">
    <property type="entry name" value="HATPase_C_sf"/>
</dbReference>
<name>A0A2T4Z744_9BACL</name>
<dbReference type="InterPro" id="IPR004358">
    <property type="entry name" value="Sig_transdc_His_kin-like_C"/>
</dbReference>
<keyword evidence="5" id="KW-0597">Phosphoprotein</keyword>
<evidence type="ECO:0000256" key="9">
    <source>
        <dbReference type="ARBA" id="ARBA00022840"/>
    </source>
</evidence>
<evidence type="ECO:0000313" key="15">
    <source>
        <dbReference type="EMBL" id="PTM57690.1"/>
    </source>
</evidence>
<dbReference type="InterPro" id="IPR003661">
    <property type="entry name" value="HisK_dim/P_dom"/>
</dbReference>
<evidence type="ECO:0000256" key="4">
    <source>
        <dbReference type="ARBA" id="ARBA00022475"/>
    </source>
</evidence>
<dbReference type="PANTHER" id="PTHR43547">
    <property type="entry name" value="TWO-COMPONENT HISTIDINE KINASE"/>
    <property type="match status" value="1"/>
</dbReference>
<evidence type="ECO:0000313" key="16">
    <source>
        <dbReference type="Proteomes" id="UP000241639"/>
    </source>
</evidence>
<dbReference type="Pfam" id="PF00672">
    <property type="entry name" value="HAMP"/>
    <property type="match status" value="1"/>
</dbReference>
<dbReference type="CDD" id="cd00082">
    <property type="entry name" value="HisKA"/>
    <property type="match status" value="1"/>
</dbReference>
<dbReference type="AlphaFoldDB" id="A0A2T4Z744"/>
<dbReference type="GO" id="GO:0005524">
    <property type="term" value="F:ATP binding"/>
    <property type="evidence" value="ECO:0007669"/>
    <property type="project" value="UniProtKB-KW"/>
</dbReference>
<dbReference type="Proteomes" id="UP000241639">
    <property type="component" value="Unassembled WGS sequence"/>
</dbReference>
<dbReference type="Gene3D" id="1.10.287.130">
    <property type="match status" value="1"/>
</dbReference>
<dbReference type="InterPro" id="IPR005467">
    <property type="entry name" value="His_kinase_dom"/>
</dbReference>
<feature type="transmembrane region" description="Helical" evidence="12">
    <location>
        <begin position="146"/>
        <end position="168"/>
    </location>
</feature>
<keyword evidence="12" id="KW-1133">Transmembrane helix</keyword>
<dbReference type="Pfam" id="PF02518">
    <property type="entry name" value="HATPase_c"/>
    <property type="match status" value="1"/>
</dbReference>
<dbReference type="Gene3D" id="3.30.565.10">
    <property type="entry name" value="Histidine kinase-like ATPase, C-terminal domain"/>
    <property type="match status" value="1"/>
</dbReference>
<dbReference type="Pfam" id="PF00512">
    <property type="entry name" value="HisKA"/>
    <property type="match status" value="1"/>
</dbReference>
<evidence type="ECO:0000256" key="11">
    <source>
        <dbReference type="ARBA" id="ARBA00023136"/>
    </source>
</evidence>
<dbReference type="PRINTS" id="PR00344">
    <property type="entry name" value="BCTRLSENSOR"/>
</dbReference>
<proteinExistence type="predicted"/>
<accession>A0A2T4Z744</accession>
<dbReference type="GO" id="GO:0005886">
    <property type="term" value="C:plasma membrane"/>
    <property type="evidence" value="ECO:0007669"/>
    <property type="project" value="UniProtKB-SubCell"/>
</dbReference>
<protein>
    <recommendedName>
        <fullName evidence="3">histidine kinase</fullName>
        <ecNumber evidence="3">2.7.13.3</ecNumber>
    </recommendedName>
</protein>
<organism evidence="15 16">
    <name type="scientific">Desmospora activa DSM 45169</name>
    <dbReference type="NCBI Taxonomy" id="1121389"/>
    <lineage>
        <taxon>Bacteria</taxon>
        <taxon>Bacillati</taxon>
        <taxon>Bacillota</taxon>
        <taxon>Bacilli</taxon>
        <taxon>Bacillales</taxon>
        <taxon>Thermoactinomycetaceae</taxon>
        <taxon>Desmospora</taxon>
    </lineage>
</organism>
<evidence type="ECO:0000259" key="14">
    <source>
        <dbReference type="PROSITE" id="PS50885"/>
    </source>
</evidence>
<dbReference type="OrthoDB" id="9813151at2"/>
<dbReference type="InterPro" id="IPR003660">
    <property type="entry name" value="HAMP_dom"/>
</dbReference>
<dbReference type="PROSITE" id="PS50885">
    <property type="entry name" value="HAMP"/>
    <property type="match status" value="1"/>
</dbReference>
<dbReference type="SUPFAM" id="SSF47384">
    <property type="entry name" value="Homodimeric domain of signal transducing histidine kinase"/>
    <property type="match status" value="1"/>
</dbReference>
<gene>
    <name evidence="15" type="ORF">C8J48_0241</name>
</gene>
<dbReference type="SMART" id="SM00388">
    <property type="entry name" value="HisKA"/>
    <property type="match status" value="1"/>
</dbReference>
<keyword evidence="4" id="KW-1003">Cell membrane</keyword>
<dbReference type="SMART" id="SM00304">
    <property type="entry name" value="HAMP"/>
    <property type="match status" value="1"/>
</dbReference>
<evidence type="ECO:0000256" key="2">
    <source>
        <dbReference type="ARBA" id="ARBA00004651"/>
    </source>
</evidence>
<dbReference type="EMBL" id="PZZP01000001">
    <property type="protein sequence ID" value="PTM57690.1"/>
    <property type="molecule type" value="Genomic_DNA"/>
</dbReference>
<dbReference type="GO" id="GO:0000155">
    <property type="term" value="F:phosphorelay sensor kinase activity"/>
    <property type="evidence" value="ECO:0007669"/>
    <property type="project" value="InterPro"/>
</dbReference>
<evidence type="ECO:0000256" key="8">
    <source>
        <dbReference type="ARBA" id="ARBA00022777"/>
    </source>
</evidence>
<dbReference type="InterPro" id="IPR003594">
    <property type="entry name" value="HATPase_dom"/>
</dbReference>
<feature type="transmembrane region" description="Helical" evidence="12">
    <location>
        <begin position="7"/>
        <end position="30"/>
    </location>
</feature>
<keyword evidence="6" id="KW-0808">Transferase</keyword>
<evidence type="ECO:0000259" key="13">
    <source>
        <dbReference type="PROSITE" id="PS50109"/>
    </source>
</evidence>
<keyword evidence="7" id="KW-0547">Nucleotide-binding</keyword>
<dbReference type="InterPro" id="IPR036097">
    <property type="entry name" value="HisK_dim/P_sf"/>
</dbReference>